<evidence type="ECO:0000313" key="2">
    <source>
        <dbReference type="Proteomes" id="UP000694387"/>
    </source>
</evidence>
<dbReference type="AlphaFoldDB" id="A0A9L0JPT6"/>
<dbReference type="Pfam" id="PF14963">
    <property type="entry name" value="Get2_like"/>
    <property type="match status" value="1"/>
</dbReference>
<organism evidence="1 2">
    <name type="scientific">Equus asinus</name>
    <name type="common">Donkey</name>
    <name type="synonym">Equus africanus asinus</name>
    <dbReference type="NCBI Taxonomy" id="9793"/>
    <lineage>
        <taxon>Eukaryota</taxon>
        <taxon>Metazoa</taxon>
        <taxon>Chordata</taxon>
        <taxon>Craniata</taxon>
        <taxon>Vertebrata</taxon>
        <taxon>Euteleostomi</taxon>
        <taxon>Mammalia</taxon>
        <taxon>Eutheria</taxon>
        <taxon>Laurasiatheria</taxon>
        <taxon>Perissodactyla</taxon>
        <taxon>Equidae</taxon>
        <taxon>Equus</taxon>
    </lineage>
</organism>
<accession>A0A9L0JPT6</accession>
<dbReference type="Ensembl" id="ENSEAST00005080176.1">
    <property type="protein sequence ID" value="ENSEASP00005051160.1"/>
    <property type="gene ID" value="ENSEASG00005033372.1"/>
</dbReference>
<evidence type="ECO:0000313" key="1">
    <source>
        <dbReference type="Ensembl" id="ENSEASP00005051160.1"/>
    </source>
</evidence>
<reference evidence="1" key="3">
    <citation type="submission" date="2025-09" db="UniProtKB">
        <authorList>
            <consortium name="Ensembl"/>
        </authorList>
    </citation>
    <scope>IDENTIFICATION</scope>
</reference>
<keyword evidence="2" id="KW-1185">Reference proteome</keyword>
<protein>
    <submittedName>
        <fullName evidence="1">Uncharacterized protein</fullName>
    </submittedName>
</protein>
<proteinExistence type="predicted"/>
<reference evidence="1" key="2">
    <citation type="submission" date="2025-08" db="UniProtKB">
        <authorList>
            <consortium name="Ensembl"/>
        </authorList>
    </citation>
    <scope>IDENTIFICATION</scope>
</reference>
<reference evidence="1 2" key="1">
    <citation type="journal article" date="2020" name="Nat. Commun.">
        <title>Donkey genomes provide new insights into domestication and selection for coat color.</title>
        <authorList>
            <person name="Wang"/>
            <person name="C."/>
            <person name="Li"/>
            <person name="H."/>
            <person name="Guo"/>
            <person name="Y."/>
            <person name="Huang"/>
            <person name="J."/>
            <person name="Sun"/>
            <person name="Y."/>
            <person name="Min"/>
            <person name="J."/>
            <person name="Wang"/>
            <person name="J."/>
            <person name="Fang"/>
            <person name="X."/>
            <person name="Zhao"/>
            <person name="Z."/>
            <person name="Wang"/>
            <person name="S."/>
            <person name="Zhang"/>
            <person name="Y."/>
            <person name="Liu"/>
            <person name="Q."/>
            <person name="Jiang"/>
            <person name="Q."/>
            <person name="Wang"/>
            <person name="X."/>
            <person name="Guo"/>
            <person name="Y."/>
            <person name="Yang"/>
            <person name="C."/>
            <person name="Wang"/>
            <person name="Y."/>
            <person name="Tian"/>
            <person name="F."/>
            <person name="Zhuang"/>
            <person name="G."/>
            <person name="Fan"/>
            <person name="Y."/>
            <person name="Gao"/>
            <person name="Q."/>
            <person name="Li"/>
            <person name="Y."/>
            <person name="Ju"/>
            <person name="Z."/>
            <person name="Li"/>
            <person name="J."/>
            <person name="Li"/>
            <person name="R."/>
            <person name="Hou"/>
            <person name="M."/>
            <person name="Yang"/>
            <person name="G."/>
            <person name="Liu"/>
            <person name="G."/>
            <person name="Liu"/>
            <person name="W."/>
            <person name="Guo"/>
            <person name="J."/>
            <person name="Pan"/>
            <person name="S."/>
            <person name="Fan"/>
            <person name="G."/>
            <person name="Zhang"/>
            <person name="W."/>
            <person name="Zhang"/>
            <person name="R."/>
            <person name="Yu"/>
            <person name="J."/>
            <person name="Zhang"/>
            <person name="X."/>
            <person name="Yin"/>
            <person name="Q."/>
            <person name="Ji"/>
            <person name="C."/>
            <person name="Jin"/>
            <person name="Y."/>
            <person name="Yue"/>
            <person name="G."/>
            <person name="Liu"/>
            <person name="M."/>
            <person name="Xu"/>
            <person name="J."/>
            <person name="Liu"/>
            <person name="S."/>
            <person name="Jordana"/>
            <person name="J."/>
            <person name="Noce"/>
            <person name="A."/>
            <person name="Amills"/>
            <person name="M."/>
            <person name="Wu"/>
            <person name="D.D."/>
            <person name="Li"/>
            <person name="S."/>
            <person name="Zhou"/>
            <person name="X. and Zhong"/>
            <person name="J."/>
        </authorList>
    </citation>
    <scope>NUCLEOTIDE SEQUENCE [LARGE SCALE GENOMIC DNA]</scope>
</reference>
<dbReference type="InterPro" id="IPR016719">
    <property type="entry name" value="CAMLG"/>
</dbReference>
<dbReference type="Proteomes" id="UP000694387">
    <property type="component" value="Chromosome 7"/>
</dbReference>
<sequence>IGLTLYFQKHEKKRRMVLTAALLLCDIPARVISSGPIFLTKKKTTITKKTTICFETFSLIHNIILTGMGLVWSR</sequence>
<name>A0A9L0JPT6_EQUAS</name>